<organism evidence="1 2">
    <name type="scientific">Flavilitoribacter nigricans (strain ATCC 23147 / DSM 23189 / NBRC 102662 / NCIMB 1420 / SS-2)</name>
    <name type="common">Lewinella nigricans</name>
    <dbReference type="NCBI Taxonomy" id="1122177"/>
    <lineage>
        <taxon>Bacteria</taxon>
        <taxon>Pseudomonadati</taxon>
        <taxon>Bacteroidota</taxon>
        <taxon>Saprospiria</taxon>
        <taxon>Saprospirales</taxon>
        <taxon>Lewinellaceae</taxon>
        <taxon>Flavilitoribacter</taxon>
    </lineage>
</organism>
<comment type="caution">
    <text evidence="1">The sequence shown here is derived from an EMBL/GenBank/DDBJ whole genome shotgun (WGS) entry which is preliminary data.</text>
</comment>
<gene>
    <name evidence="1" type="ORF">CRP01_41745</name>
</gene>
<dbReference type="EMBL" id="PDUD01000130">
    <property type="protein sequence ID" value="PHN00538.1"/>
    <property type="molecule type" value="Genomic_DNA"/>
</dbReference>
<reference evidence="1 2" key="1">
    <citation type="submission" date="2017-10" db="EMBL/GenBank/DDBJ databases">
        <title>The draft genome sequence of Lewinella nigricans NBRC 102662.</title>
        <authorList>
            <person name="Wang K."/>
        </authorList>
    </citation>
    <scope>NUCLEOTIDE SEQUENCE [LARGE SCALE GENOMIC DNA]</scope>
    <source>
        <strain evidence="1 2">NBRC 102662</strain>
    </source>
</reference>
<keyword evidence="2" id="KW-1185">Reference proteome</keyword>
<accession>A0A2D0MWL6</accession>
<dbReference type="RefSeq" id="WP_099156031.1">
    <property type="nucleotide sequence ID" value="NZ_PDUD01000130.1"/>
</dbReference>
<dbReference type="OrthoDB" id="1119698at2"/>
<evidence type="ECO:0000313" key="1">
    <source>
        <dbReference type="EMBL" id="PHN00538.1"/>
    </source>
</evidence>
<sequence>MKNEITAKQIVDAAYHVHRFIGPGLLESVYQACLIEELRERRLEVESEVYLPVRYKGKPLDLNFRLDILVEQNIVLELKSVEILLPIHQAQLISYLKLSGFHLGFLINFNVPLIKNGIKRIVHNY</sequence>
<evidence type="ECO:0000313" key="2">
    <source>
        <dbReference type="Proteomes" id="UP000223913"/>
    </source>
</evidence>
<dbReference type="NCBIfam" id="TIGR04256">
    <property type="entry name" value="GxxExxY"/>
    <property type="match status" value="1"/>
</dbReference>
<dbReference type="AlphaFoldDB" id="A0A2D0MWL6"/>
<dbReference type="InterPro" id="IPR026350">
    <property type="entry name" value="GxxExxY"/>
</dbReference>
<dbReference type="Pfam" id="PF13366">
    <property type="entry name" value="PDDEXK_3"/>
    <property type="match status" value="1"/>
</dbReference>
<name>A0A2D0MWL6_FLAN2</name>
<protein>
    <submittedName>
        <fullName evidence="1">GxxExxY protein</fullName>
    </submittedName>
</protein>
<dbReference type="Proteomes" id="UP000223913">
    <property type="component" value="Unassembled WGS sequence"/>
</dbReference>
<proteinExistence type="predicted"/>